<dbReference type="EMBL" id="MT631327">
    <property type="protein sequence ID" value="QNO48338.1"/>
    <property type="molecule type" value="Genomic_DNA"/>
</dbReference>
<sequence>MEKIINQTWEIREKCEEYANLLSQKCGEDDPRVACFNMIFNKATLTFELLKNYHSIWKLHTIRKPHRTYPDKEEINRIREENAQRCNMVTKALFVDVISSIEFNTKNTIYLYPHHPLMECVDRREKLIEHFDPIYSELDKEAQDKLRKFRKKLKDVPPFDSFWRIIEKSLSISLIDEQEANIWKFIIEVRNCTIHNNAIASRDYQVNIDGCEFQLKEGQMTKGKLDFYTLLSRKLVDCFFDWAQRFDTSQS</sequence>
<name>A0A7G9YK04_9EURY</name>
<dbReference type="AlphaFoldDB" id="A0A7G9YK04"/>
<organism evidence="1">
    <name type="scientific">Candidatus Methanogaster sp. ANME-2c ERB4</name>
    <dbReference type="NCBI Taxonomy" id="2759911"/>
    <lineage>
        <taxon>Archaea</taxon>
        <taxon>Methanobacteriati</taxon>
        <taxon>Methanobacteriota</taxon>
        <taxon>Stenosarchaea group</taxon>
        <taxon>Methanomicrobia</taxon>
        <taxon>Methanosarcinales</taxon>
        <taxon>ANME-2 cluster</taxon>
        <taxon>Candidatus Methanogasteraceae</taxon>
        <taxon>Candidatus Methanogaster</taxon>
    </lineage>
</organism>
<reference evidence="1" key="1">
    <citation type="submission" date="2020-06" db="EMBL/GenBank/DDBJ databases">
        <title>Unique genomic features of the anaerobic methanotrophic archaea.</title>
        <authorList>
            <person name="Chadwick G.L."/>
            <person name="Skennerton C.T."/>
            <person name="Laso-Perez R."/>
            <person name="Leu A.O."/>
            <person name="Speth D.R."/>
            <person name="Yu H."/>
            <person name="Morgan-Lang C."/>
            <person name="Hatzenpichler R."/>
            <person name="Goudeau D."/>
            <person name="Malmstrom R."/>
            <person name="Brazelton W.J."/>
            <person name="Woyke T."/>
            <person name="Hallam S.J."/>
            <person name="Tyson G.W."/>
            <person name="Wegener G."/>
            <person name="Boetius A."/>
            <person name="Orphan V."/>
        </authorList>
    </citation>
    <scope>NUCLEOTIDE SEQUENCE</scope>
</reference>
<evidence type="ECO:0008006" key="3">
    <source>
        <dbReference type="Google" id="ProtNLM"/>
    </source>
</evidence>
<evidence type="ECO:0000313" key="1">
    <source>
        <dbReference type="EMBL" id="QNO48338.1"/>
    </source>
</evidence>
<protein>
    <recommendedName>
        <fullName evidence="3">RiboL-PSP-HEPN domain-containing protein</fullName>
    </recommendedName>
</protein>
<proteinExistence type="predicted"/>
<gene>
    <name evidence="2" type="ORF">CMADCPIN_00036</name>
    <name evidence="1" type="ORF">OKEGDIPN_00006</name>
</gene>
<evidence type="ECO:0000313" key="2">
    <source>
        <dbReference type="EMBL" id="QNO49006.1"/>
    </source>
</evidence>
<accession>A0A7G9YK04</accession>
<dbReference type="EMBL" id="MT631368">
    <property type="protein sequence ID" value="QNO49006.1"/>
    <property type="molecule type" value="Genomic_DNA"/>
</dbReference>